<dbReference type="Proteomes" id="UP000766550">
    <property type="component" value="Unassembled WGS sequence"/>
</dbReference>
<protein>
    <submittedName>
        <fullName evidence="2">Dihydrofolate reductase</fullName>
    </submittedName>
</protein>
<gene>
    <name evidence="2" type="ORF">KTS45_04020</name>
</gene>
<keyword evidence="3" id="KW-1185">Reference proteome</keyword>
<dbReference type="SUPFAM" id="SSF53597">
    <property type="entry name" value="Dihydrofolate reductase-like"/>
    <property type="match status" value="1"/>
</dbReference>
<dbReference type="CDD" id="cd00209">
    <property type="entry name" value="DHFR"/>
    <property type="match status" value="1"/>
</dbReference>
<dbReference type="InterPro" id="IPR001796">
    <property type="entry name" value="DHFR_dom"/>
</dbReference>
<dbReference type="InterPro" id="IPR024072">
    <property type="entry name" value="DHFR-like_dom_sf"/>
</dbReference>
<organism evidence="2 3">
    <name type="scientific">Haloarcula limicola</name>
    <dbReference type="NCBI Taxonomy" id="1429915"/>
    <lineage>
        <taxon>Archaea</taxon>
        <taxon>Methanobacteriati</taxon>
        <taxon>Methanobacteriota</taxon>
        <taxon>Stenosarchaea group</taxon>
        <taxon>Halobacteria</taxon>
        <taxon>Halobacteriales</taxon>
        <taxon>Haloarculaceae</taxon>
        <taxon>Haloarcula</taxon>
    </lineage>
</organism>
<sequence length="164" mass="18330">MPELTLIAGVARTGAIGDGETIPWYYEEDETQYKERVADHPVVVGRRTHEGMSRIRGTHPVVVTRNPDRYDEEGVTYVSTVADAVDAVAARDERGYVIGGQSVYSMFLPYADRALVSELPEYEVGSRVFPYLGTDWTVTARHAYDTFDVVEYVHDDPRSPPSGE</sequence>
<accession>A0A8J7Y368</accession>
<dbReference type="GO" id="GO:0004146">
    <property type="term" value="F:dihydrofolate reductase activity"/>
    <property type="evidence" value="ECO:0007669"/>
    <property type="project" value="InterPro"/>
</dbReference>
<comment type="caution">
    <text evidence="2">The sequence shown here is derived from an EMBL/GenBank/DDBJ whole genome shotgun (WGS) entry which is preliminary data.</text>
</comment>
<dbReference type="Pfam" id="PF00186">
    <property type="entry name" value="DHFR_1"/>
    <property type="match status" value="1"/>
</dbReference>
<name>A0A8J7Y368_9EURY</name>
<dbReference type="OrthoDB" id="337010at2157"/>
<dbReference type="PRINTS" id="PR00070">
    <property type="entry name" value="DHFR"/>
</dbReference>
<dbReference type="Gene3D" id="3.40.430.10">
    <property type="entry name" value="Dihydrofolate Reductase, subunit A"/>
    <property type="match status" value="1"/>
</dbReference>
<feature type="domain" description="DHFR" evidence="1">
    <location>
        <begin position="3"/>
        <end position="164"/>
    </location>
</feature>
<evidence type="ECO:0000313" key="3">
    <source>
        <dbReference type="Proteomes" id="UP000766550"/>
    </source>
</evidence>
<evidence type="ECO:0000259" key="1">
    <source>
        <dbReference type="PROSITE" id="PS51330"/>
    </source>
</evidence>
<evidence type="ECO:0000313" key="2">
    <source>
        <dbReference type="EMBL" id="MBV0923357.1"/>
    </source>
</evidence>
<dbReference type="PROSITE" id="PS51330">
    <property type="entry name" value="DHFR_2"/>
    <property type="match status" value="1"/>
</dbReference>
<dbReference type="EMBL" id="JAHQXF010000001">
    <property type="protein sequence ID" value="MBV0923357.1"/>
    <property type="molecule type" value="Genomic_DNA"/>
</dbReference>
<dbReference type="RefSeq" id="WP_162316494.1">
    <property type="nucleotide sequence ID" value="NZ_JAHQXF010000001.1"/>
</dbReference>
<dbReference type="AlphaFoldDB" id="A0A8J7Y368"/>
<proteinExistence type="predicted"/>
<reference evidence="2 3" key="1">
    <citation type="submission" date="2021-06" db="EMBL/GenBank/DDBJ databases">
        <title>New haloarchaea isolates fom saline soil.</title>
        <authorList>
            <person name="Duran-Viseras A."/>
            <person name="Sanchez-Porro C.S."/>
            <person name="Ventosa A."/>
        </authorList>
    </citation>
    <scope>NUCLEOTIDE SEQUENCE [LARGE SCALE GENOMIC DNA]</scope>
    <source>
        <strain evidence="2 3">JCM 183640</strain>
    </source>
</reference>
<dbReference type="GO" id="GO:0046654">
    <property type="term" value="P:tetrahydrofolate biosynthetic process"/>
    <property type="evidence" value="ECO:0007669"/>
    <property type="project" value="InterPro"/>
</dbReference>